<dbReference type="InterPro" id="IPR001680">
    <property type="entry name" value="WD40_rpt"/>
</dbReference>
<evidence type="ECO:0000313" key="7">
    <source>
        <dbReference type="Proteomes" id="UP000284403"/>
    </source>
</evidence>
<gene>
    <name evidence="6" type="ORF">Tco025E_09352</name>
</gene>
<dbReference type="PROSITE" id="PS50294">
    <property type="entry name" value="WD_REPEATS_REGION"/>
    <property type="match status" value="1"/>
</dbReference>
<accession>A0A422MX86</accession>
<dbReference type="Gene3D" id="2.130.10.10">
    <property type="entry name" value="YVTN repeat-like/Quinoprotein amine dehydrogenase"/>
    <property type="match status" value="2"/>
</dbReference>
<protein>
    <submittedName>
        <fullName evidence="6">1-alkyl-2-acetylglycerophosphocholine esterase</fullName>
    </submittedName>
</protein>
<keyword evidence="7" id="KW-1185">Reference proteome</keyword>
<dbReference type="SMART" id="SM00320">
    <property type="entry name" value="WD40"/>
    <property type="match status" value="4"/>
</dbReference>
<dbReference type="EMBL" id="MKKU01001089">
    <property type="protein sequence ID" value="RNE97864.1"/>
    <property type="molecule type" value="Genomic_DNA"/>
</dbReference>
<name>A0A422MX86_9TRYP</name>
<keyword evidence="4" id="KW-0539">Nucleus</keyword>
<evidence type="ECO:0000256" key="1">
    <source>
        <dbReference type="ARBA" id="ARBA00004123"/>
    </source>
</evidence>
<reference evidence="6 7" key="1">
    <citation type="journal article" date="2018" name="BMC Genomics">
        <title>Genomic comparison of Trypanosoma conorhini and Trypanosoma rangeli to Trypanosoma cruzi strains of high and low virulence.</title>
        <authorList>
            <person name="Bradwell K.R."/>
            <person name="Koparde V.N."/>
            <person name="Matveyev A.V."/>
            <person name="Serrano M.G."/>
            <person name="Alves J.M."/>
            <person name="Parikh H."/>
            <person name="Huang B."/>
            <person name="Lee V."/>
            <person name="Espinosa-Alvarez O."/>
            <person name="Ortiz P.A."/>
            <person name="Costa-Martins A.G."/>
            <person name="Teixeira M.M."/>
            <person name="Buck G.A."/>
        </authorList>
    </citation>
    <scope>NUCLEOTIDE SEQUENCE [LARGE SCALE GENOMIC DNA]</scope>
    <source>
        <strain evidence="6 7">025E</strain>
    </source>
</reference>
<dbReference type="AlphaFoldDB" id="A0A422MX86"/>
<feature type="repeat" description="WD" evidence="5">
    <location>
        <begin position="126"/>
        <end position="157"/>
    </location>
</feature>
<dbReference type="RefSeq" id="XP_029223708.1">
    <property type="nucleotide sequence ID" value="XM_029376171.1"/>
</dbReference>
<evidence type="ECO:0000256" key="2">
    <source>
        <dbReference type="ARBA" id="ARBA00022574"/>
    </source>
</evidence>
<evidence type="ECO:0000256" key="5">
    <source>
        <dbReference type="PROSITE-ProRule" id="PRU00221"/>
    </source>
</evidence>
<organism evidence="6 7">
    <name type="scientific">Trypanosoma conorhini</name>
    <dbReference type="NCBI Taxonomy" id="83891"/>
    <lineage>
        <taxon>Eukaryota</taxon>
        <taxon>Discoba</taxon>
        <taxon>Euglenozoa</taxon>
        <taxon>Kinetoplastea</taxon>
        <taxon>Metakinetoplastina</taxon>
        <taxon>Trypanosomatida</taxon>
        <taxon>Trypanosomatidae</taxon>
        <taxon>Trypanosoma</taxon>
    </lineage>
</organism>
<evidence type="ECO:0000256" key="4">
    <source>
        <dbReference type="ARBA" id="ARBA00023242"/>
    </source>
</evidence>
<evidence type="ECO:0000313" key="6">
    <source>
        <dbReference type="EMBL" id="RNE97864.1"/>
    </source>
</evidence>
<dbReference type="InterPro" id="IPR015943">
    <property type="entry name" value="WD40/YVTN_repeat-like_dom_sf"/>
</dbReference>
<evidence type="ECO:0000256" key="3">
    <source>
        <dbReference type="ARBA" id="ARBA00022737"/>
    </source>
</evidence>
<dbReference type="PROSITE" id="PS50082">
    <property type="entry name" value="WD_REPEATS_2"/>
    <property type="match status" value="1"/>
</dbReference>
<dbReference type="OrthoDB" id="3367at2759"/>
<dbReference type="Pfam" id="PF00400">
    <property type="entry name" value="WD40"/>
    <property type="match status" value="3"/>
</dbReference>
<sequence length="390" mass="42210">MQELYETVSRYAGRGALSHTPGRLPPRKAAEQFLGSLVFQGRLNSLCAALVARFMVSKETLVVVSRDAVQHISCDGYSLQPRRSALGPTSGEITGVVTADGSVTVGYSAGVSRYSPRLVLEAEIIFDAYTNSILSIAVPPDGSCIATGGGNATVTVWTREMNAMHYLAGHTDWVRFVKFTKGGGQRLQLVSTGDDGLILHWDPLAGVMLSRLDYSHGESVRAFEVSWRTGFIAIACDNPTISLYRPRESGATLPCRPEMHRLEHIGQITDAHRLVPTAVRFSEDSQWVISAGEDETLAVSSVAELKTTFVCSEFVTRRHCMAFMNTFTSLCILASPPESSVIVVAACATDGTVVQWVVNPTTARSSYTKKLQLHLGALVAMDFMRDGAAS</sequence>
<dbReference type="Proteomes" id="UP000284403">
    <property type="component" value="Unassembled WGS sequence"/>
</dbReference>
<comment type="caution">
    <text evidence="6">The sequence shown here is derived from an EMBL/GenBank/DDBJ whole genome shotgun (WGS) entry which is preliminary data.</text>
</comment>
<dbReference type="GO" id="GO:0000027">
    <property type="term" value="P:ribosomal large subunit assembly"/>
    <property type="evidence" value="ECO:0007669"/>
    <property type="project" value="TreeGrafter"/>
</dbReference>
<keyword evidence="2 5" id="KW-0853">WD repeat</keyword>
<proteinExistence type="predicted"/>
<dbReference type="GeneID" id="40322963"/>
<comment type="subcellular location">
    <subcellularLocation>
        <location evidence="1">Nucleus</location>
    </subcellularLocation>
</comment>
<dbReference type="InterPro" id="IPR036322">
    <property type="entry name" value="WD40_repeat_dom_sf"/>
</dbReference>
<dbReference type="GO" id="GO:0005730">
    <property type="term" value="C:nucleolus"/>
    <property type="evidence" value="ECO:0007669"/>
    <property type="project" value="TreeGrafter"/>
</dbReference>
<dbReference type="SUPFAM" id="SSF50978">
    <property type="entry name" value="WD40 repeat-like"/>
    <property type="match status" value="1"/>
</dbReference>
<dbReference type="PANTHER" id="PTHR19848">
    <property type="entry name" value="WD40 REPEAT PROTEIN"/>
    <property type="match status" value="1"/>
</dbReference>
<dbReference type="PANTHER" id="PTHR19848:SF0">
    <property type="entry name" value="NOTCHLESS PROTEIN HOMOLOG 1"/>
    <property type="match status" value="1"/>
</dbReference>
<keyword evidence="3" id="KW-0677">Repeat</keyword>